<dbReference type="EMBL" id="JAPOHA010000008">
    <property type="protein sequence ID" value="MCY1714365.1"/>
    <property type="molecule type" value="Genomic_DNA"/>
</dbReference>
<name>A0ABT4BU01_9FIRM</name>
<sequence>MNEKEISEIRRRFRPEKSNISRIRGCYVNEQREIVSEFSQSLALMPQEESEELLAILKKTLSGTVGKNLIDIEFATRQVLEGEEHKLLMALRDSSLDDENAVHEFYGRVIETLNMEGNYLILLACDKYDVPYYAKDGEKQEDSSEVFSYFLCSICPVKLTKPALGYYACENIFRNITADWVVSAPELGFLFPAFDDRSANIYNAVYYSRNLAENHEEFVDTVFKSEIPMPAAVQKETFQSILGDTLADDCSYDVMQAVHGQLSEMIEEHKTNKVEEPLVISKKTVKSVLESCGVPEARVTSFEEKYDAEFGADTQISPRNLIDAKQFELRTPDVTIRVNPERSDLIETRMINGAKYILIRADEGVEVNGVNIHISE</sequence>
<organism evidence="1 2">
    <name type="scientific">Caproiciproducens galactitolivorans</name>
    <dbReference type="NCBI Taxonomy" id="642589"/>
    <lineage>
        <taxon>Bacteria</taxon>
        <taxon>Bacillati</taxon>
        <taxon>Bacillota</taxon>
        <taxon>Clostridia</taxon>
        <taxon>Eubacteriales</taxon>
        <taxon>Acutalibacteraceae</taxon>
        <taxon>Caproiciproducens</taxon>
    </lineage>
</organism>
<dbReference type="Proteomes" id="UP001082703">
    <property type="component" value="Unassembled WGS sequence"/>
</dbReference>
<comment type="caution">
    <text evidence="1">The sequence shown here is derived from an EMBL/GenBank/DDBJ whole genome shotgun (WGS) entry which is preliminary data.</text>
</comment>
<protein>
    <submittedName>
        <fullName evidence="1">DUF4317 domain-containing protein</fullName>
    </submittedName>
</protein>
<evidence type="ECO:0000313" key="1">
    <source>
        <dbReference type="EMBL" id="MCY1714365.1"/>
    </source>
</evidence>
<keyword evidence="2" id="KW-1185">Reference proteome</keyword>
<gene>
    <name evidence="1" type="ORF">OUY18_08860</name>
</gene>
<dbReference type="Pfam" id="PF14199">
    <property type="entry name" value="DUF4317"/>
    <property type="match status" value="1"/>
</dbReference>
<reference evidence="1 2" key="1">
    <citation type="submission" date="2022-11" db="EMBL/GenBank/DDBJ databases">
        <authorList>
            <person name="Caiyu Z."/>
        </authorList>
    </citation>
    <scope>NUCLEOTIDE SEQUENCE [LARGE SCALE GENOMIC DNA]</scope>
    <source>
        <strain evidence="1 2">YR-4</strain>
    </source>
</reference>
<accession>A0ABT4BU01</accession>
<evidence type="ECO:0000313" key="2">
    <source>
        <dbReference type="Proteomes" id="UP001082703"/>
    </source>
</evidence>
<proteinExistence type="predicted"/>
<dbReference type="InterPro" id="IPR025466">
    <property type="entry name" value="DUF4317"/>
</dbReference>
<dbReference type="RefSeq" id="WP_268058417.1">
    <property type="nucleotide sequence ID" value="NZ_JAPOHA010000008.1"/>
</dbReference>